<dbReference type="AlphaFoldDB" id="A0A3M7TGS6"/>
<proteinExistence type="predicted"/>
<name>A0A3M7TGS6_9FLAO</name>
<dbReference type="Proteomes" id="UP000278775">
    <property type="component" value="Unassembled WGS sequence"/>
</dbReference>
<organism evidence="1 2">
    <name type="scientific">Chryseobacterium nematophagum</name>
    <dbReference type="NCBI Taxonomy" id="2305228"/>
    <lineage>
        <taxon>Bacteria</taxon>
        <taxon>Pseudomonadati</taxon>
        <taxon>Bacteroidota</taxon>
        <taxon>Flavobacteriia</taxon>
        <taxon>Flavobacteriales</taxon>
        <taxon>Weeksellaceae</taxon>
        <taxon>Chryseobacterium group</taxon>
        <taxon>Chryseobacterium</taxon>
    </lineage>
</organism>
<gene>
    <name evidence="1" type="ORF">D1631_05475</name>
</gene>
<reference evidence="1 2" key="1">
    <citation type="submission" date="2018-08" db="EMBL/GenBank/DDBJ databases">
        <title>Chryseobacterium nematophagum: a novel matrix digesting pathogen of nematodes.</title>
        <authorList>
            <person name="Page A."/>
            <person name="Roberts M."/>
            <person name="Felix M.-A."/>
            <person name="Weir W."/>
        </authorList>
    </citation>
    <scope>NUCLEOTIDE SEQUENCE [LARGE SCALE GENOMIC DNA]</scope>
    <source>
        <strain evidence="1 2">JUb129</strain>
    </source>
</reference>
<accession>A0A3M7TGS6</accession>
<evidence type="ECO:0000313" key="2">
    <source>
        <dbReference type="Proteomes" id="UP000278775"/>
    </source>
</evidence>
<dbReference type="EMBL" id="QWIU01000002">
    <property type="protein sequence ID" value="RNA61420.1"/>
    <property type="molecule type" value="Genomic_DNA"/>
</dbReference>
<evidence type="ECO:0000313" key="1">
    <source>
        <dbReference type="EMBL" id="RNA61420.1"/>
    </source>
</evidence>
<protein>
    <submittedName>
        <fullName evidence="1">Uncharacterized protein</fullName>
    </submittedName>
</protein>
<sequence length="61" mass="7741">MIFNPSKKYIYYFILNRDMLFFDKKIYFFIFFIFFNEKLLYRFINLEIPKNVVNKTITTYL</sequence>
<comment type="caution">
    <text evidence="1">The sequence shown here is derived from an EMBL/GenBank/DDBJ whole genome shotgun (WGS) entry which is preliminary data.</text>
</comment>